<dbReference type="EMBL" id="JAPMLT010000002">
    <property type="protein sequence ID" value="MCX7569283.1"/>
    <property type="molecule type" value="Genomic_DNA"/>
</dbReference>
<evidence type="ECO:0000313" key="2">
    <source>
        <dbReference type="Proteomes" id="UP001208017"/>
    </source>
</evidence>
<organism evidence="1 2">
    <name type="scientific">Tumebacillus lacus</name>
    <dbReference type="NCBI Taxonomy" id="2995335"/>
    <lineage>
        <taxon>Bacteria</taxon>
        <taxon>Bacillati</taxon>
        <taxon>Bacillota</taxon>
        <taxon>Bacilli</taxon>
        <taxon>Bacillales</taxon>
        <taxon>Alicyclobacillaceae</taxon>
        <taxon>Tumebacillus</taxon>
    </lineage>
</organism>
<dbReference type="Proteomes" id="UP001208017">
    <property type="component" value="Unassembled WGS sequence"/>
</dbReference>
<reference evidence="1 2" key="1">
    <citation type="submission" date="2022-11" db="EMBL/GenBank/DDBJ databases">
        <title>Study of microbial diversity in lake waters.</title>
        <authorList>
            <person name="Zhang J."/>
        </authorList>
    </citation>
    <scope>NUCLEOTIDE SEQUENCE [LARGE SCALE GENOMIC DNA]</scope>
    <source>
        <strain evidence="1 2">DT12</strain>
    </source>
</reference>
<name>A0ABT3WX85_9BACL</name>
<evidence type="ECO:0000313" key="1">
    <source>
        <dbReference type="EMBL" id="MCX7569283.1"/>
    </source>
</evidence>
<dbReference type="RefSeq" id="WP_267150530.1">
    <property type="nucleotide sequence ID" value="NZ_JAPMLT010000002.1"/>
</dbReference>
<proteinExistence type="predicted"/>
<gene>
    <name evidence="1" type="ORF">OS242_04860</name>
</gene>
<accession>A0ABT3WX85</accession>
<sequence length="194" mass="21270">MPEQDLRALYQLLAKVALGTVMSREEALAMGELPAGRLADLKKASWMIRRRAFGRAVTWCLQEEAAVIELPVRPGQTWAERVDALYAIRERCRECASGCTVKVTVAEDEDVELSEVIRLLCVAQFVWQGAVRLQVDPASGAERLREMLAAGADDVGVLTDPAVSRMTAFLAEELGLELAKRVAVSDRNRAGATE</sequence>
<comment type="caution">
    <text evidence="1">The sequence shown here is derived from an EMBL/GenBank/DDBJ whole genome shotgun (WGS) entry which is preliminary data.</text>
</comment>
<protein>
    <submittedName>
        <fullName evidence="1">Uncharacterized protein</fullName>
    </submittedName>
</protein>
<keyword evidence="2" id="KW-1185">Reference proteome</keyword>